<accession>A0AAW1NWY0</accession>
<gene>
    <name evidence="15" type="ORF">WJX73_008850</name>
</gene>
<dbReference type="Gene3D" id="1.10.357.120">
    <property type="match status" value="1"/>
</dbReference>
<dbReference type="InterPro" id="IPR000722">
    <property type="entry name" value="RNA_pol_asu"/>
</dbReference>
<sequence>MAVSSRSYAVTTTQVSAVSFQFYNEDEVRAFSVKQLTSPVARDGGGDLVAGGLYDPAMGPIEDSHTCATCGLRKLHCLGHFGHVELAVPLYNPLVFSSLYRLLRTLCMHCYRFKMAEVEVERFMLRMDLISQGQLIRATRLAAGSTKAAKSMEEVEGIDGLAAASEKKFETAKQGIRKHGKVQMTSHMAEALQATITDFFNKTPSKKCHNCKAINPVILRQGSMRLFQSALRFNELESNRANGCVINTTLGSMGPGISAAEMEAAQQGIAAECGIGASPQRSRPHGSPADEDQDNDSEGDADPVTHKEDGKGNKAKGNKDGDVDVVQQIAKEGPSDTRPRYMTAYQVEEIVRRAWEANAAMLRRLYGQGTGGNPTAGPLHELQALTRSKGAAALREEAFQRQHAMFFVHMLPVAPNRVRPLQYVNGAAYDHPHNVALGKLVNVNLDMLGLTGRTESGAAVAAPGQDDPRVQEPGQYSSLYLRLWLELQGALNGLLDSTTVERRSATTPPGIRQALEKKEGLFRKNMMGKRVNYAARSVISPDPYLGTGEIGVPPYFAMRLSYPERVTAFNVDDLRERVIRGAHEHPGAVAIENEAGMVVRLDKLPRHRREAAARLLLTTSQPPASNDNNSEKSAFIPGRRSGRPKSKDPAAGSGKIVYRHLQDGDLMLTNRQPTLHRPGMMAHRARVLKGERTIRMHYANCSTFNADFDGDEINLHLPQDPLARAEGYGIVHADHQFIVPTDGKPLRGLIQDHVCSGVLLTKRDTFLTRTEYMQLLYAACGPSKGGVRDPKDFRICPPAFVKPRLLWTGKQVITTLLDHFAAGRPPMTLTAGSKVGGDYWGRTSGELEVHVRGGVLVTGCLDKAQYGRHGLLHAVQEMYGDTTAAGFTAAIGRLFTMFLQMRGFTCGIDDLLLTEAAEQERTDKLAGMEAAALRASAKVAGREDYEQVDPSSAETQQEVRDALAERYHTSTQAGVVHDLASVSAINPLSSEVVKACLPRGQIKAFPGNCLSLMTVTGAKGSLVNFSQISCLLGQQELEGRRVPRMASGKTLPCFAAFDGGARSGGFVGDRFLSGLRPQEYYFHCMAGREGLVDTTVKTSRSGYLQRCMVKNLEALRLHYDCTVRNDCDGAVIQFLYGDDGLDITQSTFVRQFGFLARNAHGVSRALDLPAAQASGRTANLGPLEKQAADMKRLRQRRLVKTAAAGKTSAKAAAELPVSAVMPPTCLGATSEAFADALEAYVAADPEKLFPTAGSTDTPIKPGKRKRNQAAAAALMAGTGAQTDAQGFRTLMDLKFLQSQAQPGEGVGVLAAQSIGEPSTQMTLNTFHMAGRGEANVTLGIPRLREILMTASRKIALPVMTLPLHPQCGREQADTLALHLQRITLAQILQSMHVEEVPMARCHDMPFGRGRQFTVSLRMFPAHKMPKGLDLKLSEVDVAFKQLFLPRLKKGIKAELARLQADATGTGSIAVTSAIAEEASGEAAEEATPKPKGKSAKVDEDENDEDNEEYQEGKLRFAGGRKEAATYDDGDAEDAEIAADARQQAARFAGEQQSDDEEADNTTPGMTSVSTPSNPAMEAADSDDDDNDEGPGTARRRLSWDDDYLGGGEAGLLQGNVTLPLSAPKILMLQQVEMAAAATPVRLLQGISKCHVLEGQPFKVQTEGVNFHGVCEHQDLVDVNGVQTNDIATVLDILGVEAARAVLVKECSAVFGVYGIAVDPRHLSLIADFMTHQGAYRACNRMGIESSTSAFLKISFETAAHFLTKATLEGTTDSLTSPAARIVMGRQVQLGTGCFGLIQDLAGAG</sequence>
<dbReference type="EMBL" id="JALJOQ010000129">
    <property type="protein sequence ID" value="KAK9795498.1"/>
    <property type="molecule type" value="Genomic_DNA"/>
</dbReference>
<evidence type="ECO:0000256" key="3">
    <source>
        <dbReference type="ARBA" id="ARBA00022478"/>
    </source>
</evidence>
<dbReference type="Proteomes" id="UP001465755">
    <property type="component" value="Unassembled WGS sequence"/>
</dbReference>
<evidence type="ECO:0000256" key="5">
    <source>
        <dbReference type="ARBA" id="ARBA00022679"/>
    </source>
</evidence>
<dbReference type="InterPro" id="IPR006592">
    <property type="entry name" value="RNA_pol_N"/>
</dbReference>
<dbReference type="Pfam" id="PF05000">
    <property type="entry name" value="RNA_pol_Rpb1_4"/>
    <property type="match status" value="1"/>
</dbReference>
<dbReference type="CDD" id="cd02735">
    <property type="entry name" value="RNAP_I_Rpa1_C"/>
    <property type="match status" value="1"/>
</dbReference>
<dbReference type="GO" id="GO:0005736">
    <property type="term" value="C:RNA polymerase I complex"/>
    <property type="evidence" value="ECO:0007669"/>
    <property type="project" value="TreeGrafter"/>
</dbReference>
<comment type="catalytic activity">
    <reaction evidence="12">
        <text>RNA(n) + a ribonucleoside 5'-triphosphate = RNA(n+1) + diphosphate</text>
        <dbReference type="Rhea" id="RHEA:21248"/>
        <dbReference type="Rhea" id="RHEA-COMP:14527"/>
        <dbReference type="Rhea" id="RHEA-COMP:17342"/>
        <dbReference type="ChEBI" id="CHEBI:33019"/>
        <dbReference type="ChEBI" id="CHEBI:61557"/>
        <dbReference type="ChEBI" id="CHEBI:140395"/>
        <dbReference type="EC" id="2.7.7.6"/>
    </reaction>
</comment>
<evidence type="ECO:0000256" key="2">
    <source>
        <dbReference type="ARBA" id="ARBA00007207"/>
    </source>
</evidence>
<evidence type="ECO:0000313" key="15">
    <source>
        <dbReference type="EMBL" id="KAK9795498.1"/>
    </source>
</evidence>
<feature type="compositionally biased region" description="Polar residues" evidence="13">
    <location>
        <begin position="1560"/>
        <end position="1573"/>
    </location>
</feature>
<keyword evidence="11" id="KW-0539">Nucleus</keyword>
<dbReference type="SMART" id="SM00663">
    <property type="entry name" value="RPOLA_N"/>
    <property type="match status" value="1"/>
</dbReference>
<feature type="region of interest" description="Disordered" evidence="13">
    <location>
        <begin position="276"/>
        <end position="324"/>
    </location>
</feature>
<keyword evidence="3 12" id="KW-0240">DNA-directed RNA polymerase</keyword>
<dbReference type="InterPro" id="IPR042102">
    <property type="entry name" value="RNA_pol_Rpb1_3_sf"/>
</dbReference>
<evidence type="ECO:0000256" key="6">
    <source>
        <dbReference type="ARBA" id="ARBA00022695"/>
    </source>
</evidence>
<keyword evidence="5 12" id="KW-0808">Transferase</keyword>
<feature type="compositionally biased region" description="Acidic residues" evidence="13">
    <location>
        <begin position="1498"/>
        <end position="1509"/>
    </location>
</feature>
<dbReference type="Gene3D" id="4.10.860.120">
    <property type="entry name" value="RNA polymerase II, clamp domain"/>
    <property type="match status" value="1"/>
</dbReference>
<feature type="compositionally biased region" description="Polar residues" evidence="13">
    <location>
        <begin position="619"/>
        <end position="632"/>
    </location>
</feature>
<feature type="region of interest" description="Disordered" evidence="13">
    <location>
        <begin position="619"/>
        <end position="652"/>
    </location>
</feature>
<comment type="subcellular location">
    <subcellularLocation>
        <location evidence="1">Nucleus</location>
    </subcellularLocation>
</comment>
<feature type="compositionally biased region" description="Acidic residues" evidence="13">
    <location>
        <begin position="1579"/>
        <end position="1588"/>
    </location>
</feature>
<dbReference type="InterPro" id="IPR044893">
    <property type="entry name" value="RNA_pol_Rpb1_clamp_domain"/>
</dbReference>
<feature type="compositionally biased region" description="Acidic residues" evidence="13">
    <location>
        <begin position="289"/>
        <end position="301"/>
    </location>
</feature>
<feature type="compositionally biased region" description="Basic and acidic residues" evidence="13">
    <location>
        <begin position="303"/>
        <end position="322"/>
    </location>
</feature>
<evidence type="ECO:0000259" key="14">
    <source>
        <dbReference type="SMART" id="SM00663"/>
    </source>
</evidence>
<dbReference type="InterPro" id="IPR015699">
    <property type="entry name" value="DNA-dir_RNA_pol1_lsu_N"/>
</dbReference>
<comment type="caution">
    <text evidence="15">The sequence shown here is derived from an EMBL/GenBank/DDBJ whole genome shotgun (WGS) entry which is preliminary data.</text>
</comment>
<dbReference type="GO" id="GO:0006351">
    <property type="term" value="P:DNA-templated transcription"/>
    <property type="evidence" value="ECO:0007669"/>
    <property type="project" value="InterPro"/>
</dbReference>
<dbReference type="Pfam" id="PF04997">
    <property type="entry name" value="RNA_pol_Rpb1_1"/>
    <property type="match status" value="1"/>
</dbReference>
<comment type="function">
    <text evidence="12">DNA-dependent RNA polymerase catalyzes the transcription of DNA into RNA using the four ribonucleoside triphosphates as substrates.</text>
</comment>
<feature type="compositionally biased region" description="Basic and acidic residues" evidence="13">
    <location>
        <begin position="1510"/>
        <end position="1524"/>
    </location>
</feature>
<dbReference type="Gene3D" id="3.30.1490.180">
    <property type="entry name" value="RNA polymerase ii"/>
    <property type="match status" value="1"/>
</dbReference>
<keyword evidence="4" id="KW-0934">Plastid</keyword>
<dbReference type="Gene3D" id="6.10.250.2940">
    <property type="match status" value="1"/>
</dbReference>
<proteinExistence type="inferred from homology"/>
<feature type="compositionally biased region" description="Acidic residues" evidence="13">
    <location>
        <begin position="1525"/>
        <end position="1536"/>
    </location>
</feature>
<keyword evidence="6 12" id="KW-0548">Nucleotidyltransferase</keyword>
<dbReference type="Pfam" id="PF04983">
    <property type="entry name" value="RNA_pol_Rpb1_3"/>
    <property type="match status" value="1"/>
</dbReference>
<keyword evidence="16" id="KW-1185">Reference proteome</keyword>
<keyword evidence="10 12" id="KW-0804">Transcription</keyword>
<dbReference type="InterPro" id="IPR045867">
    <property type="entry name" value="DNA-dir_RpoC_beta_prime"/>
</dbReference>
<dbReference type="GO" id="GO:0003677">
    <property type="term" value="F:DNA binding"/>
    <property type="evidence" value="ECO:0007669"/>
    <property type="project" value="InterPro"/>
</dbReference>
<evidence type="ECO:0000256" key="1">
    <source>
        <dbReference type="ARBA" id="ARBA00004123"/>
    </source>
</evidence>
<keyword evidence="7" id="KW-0479">Metal-binding</keyword>
<protein>
    <recommendedName>
        <fullName evidence="12">DNA-directed RNA polymerase subunit</fullName>
        <ecNumber evidence="12">2.7.7.6</ecNumber>
    </recommendedName>
</protein>
<dbReference type="Pfam" id="PF00623">
    <property type="entry name" value="RNA_pol_Rpb1_2"/>
    <property type="match status" value="1"/>
</dbReference>
<dbReference type="Pfam" id="PF04998">
    <property type="entry name" value="RNA_pol_Rpb1_5"/>
    <property type="match status" value="1"/>
</dbReference>
<dbReference type="GO" id="GO:0003899">
    <property type="term" value="F:DNA-directed RNA polymerase activity"/>
    <property type="evidence" value="ECO:0007669"/>
    <property type="project" value="UniProtKB-EC"/>
</dbReference>
<comment type="similarity">
    <text evidence="2">Belongs to the RNA polymerase beta' chain family. RpoC1 subfamily.</text>
</comment>
<evidence type="ECO:0000256" key="4">
    <source>
        <dbReference type="ARBA" id="ARBA00022640"/>
    </source>
</evidence>
<dbReference type="Gene3D" id="1.10.150.390">
    <property type="match status" value="1"/>
</dbReference>
<evidence type="ECO:0000256" key="13">
    <source>
        <dbReference type="SAM" id="MobiDB-lite"/>
    </source>
</evidence>
<evidence type="ECO:0000256" key="9">
    <source>
        <dbReference type="ARBA" id="ARBA00022842"/>
    </source>
</evidence>
<dbReference type="Gene3D" id="2.40.40.20">
    <property type="match status" value="1"/>
</dbReference>
<keyword evidence="9" id="KW-0460">Magnesium</keyword>
<feature type="compositionally biased region" description="Low complexity" evidence="13">
    <location>
        <begin position="1537"/>
        <end position="1549"/>
    </location>
</feature>
<dbReference type="FunFam" id="2.40.40.20:FF:000019">
    <property type="entry name" value="DNA-directed RNA polymerase II subunit RPB1"/>
    <property type="match status" value="1"/>
</dbReference>
<evidence type="ECO:0000256" key="7">
    <source>
        <dbReference type="ARBA" id="ARBA00022723"/>
    </source>
</evidence>
<dbReference type="Gene3D" id="3.30.70.2850">
    <property type="match status" value="1"/>
</dbReference>
<feature type="region of interest" description="Disordered" evidence="13">
    <location>
        <begin position="1476"/>
        <end position="1600"/>
    </location>
</feature>
<dbReference type="CDD" id="cd01435">
    <property type="entry name" value="RNAP_I_RPA1_N"/>
    <property type="match status" value="1"/>
</dbReference>
<dbReference type="InterPro" id="IPR007080">
    <property type="entry name" value="RNA_pol_Rpb1_1"/>
</dbReference>
<organism evidence="15 16">
    <name type="scientific">Symbiochloris irregularis</name>
    <dbReference type="NCBI Taxonomy" id="706552"/>
    <lineage>
        <taxon>Eukaryota</taxon>
        <taxon>Viridiplantae</taxon>
        <taxon>Chlorophyta</taxon>
        <taxon>core chlorophytes</taxon>
        <taxon>Trebouxiophyceae</taxon>
        <taxon>Trebouxiales</taxon>
        <taxon>Trebouxiaceae</taxon>
        <taxon>Symbiochloris</taxon>
    </lineage>
</organism>
<dbReference type="InterPro" id="IPR007081">
    <property type="entry name" value="RNA_pol_Rpb1_5"/>
</dbReference>
<dbReference type="Gene3D" id="1.10.132.30">
    <property type="match status" value="1"/>
</dbReference>
<dbReference type="InterPro" id="IPR007083">
    <property type="entry name" value="RNA_pol_Rpb1_4"/>
</dbReference>
<evidence type="ECO:0000256" key="11">
    <source>
        <dbReference type="ARBA" id="ARBA00023242"/>
    </source>
</evidence>
<dbReference type="InterPro" id="IPR047107">
    <property type="entry name" value="DNA-dir_RNA_pol1_lsu_C"/>
</dbReference>
<dbReference type="InterPro" id="IPR038120">
    <property type="entry name" value="Rpb1_funnel_sf"/>
</dbReference>
<dbReference type="Gene3D" id="1.10.274.100">
    <property type="entry name" value="RNA polymerase Rpb1, domain 3"/>
    <property type="match status" value="1"/>
</dbReference>
<keyword evidence="8" id="KW-0862">Zinc</keyword>
<dbReference type="SUPFAM" id="SSF64484">
    <property type="entry name" value="beta and beta-prime subunits of DNA dependent RNA-polymerase"/>
    <property type="match status" value="1"/>
</dbReference>
<dbReference type="PANTHER" id="PTHR19376">
    <property type="entry name" value="DNA-DIRECTED RNA POLYMERASE"/>
    <property type="match status" value="1"/>
</dbReference>
<feature type="domain" description="RNA polymerase N-terminal" evidence="14">
    <location>
        <begin position="404"/>
        <end position="761"/>
    </location>
</feature>
<dbReference type="InterPro" id="IPR007066">
    <property type="entry name" value="RNA_pol_Rpb1_3"/>
</dbReference>
<dbReference type="EC" id="2.7.7.6" evidence="12"/>
<reference evidence="15 16" key="1">
    <citation type="journal article" date="2024" name="Nat. Commun.">
        <title>Phylogenomics reveals the evolutionary origins of lichenization in chlorophyte algae.</title>
        <authorList>
            <person name="Puginier C."/>
            <person name="Libourel C."/>
            <person name="Otte J."/>
            <person name="Skaloud P."/>
            <person name="Haon M."/>
            <person name="Grisel S."/>
            <person name="Petersen M."/>
            <person name="Berrin J.G."/>
            <person name="Delaux P.M."/>
            <person name="Dal Grande F."/>
            <person name="Keller J."/>
        </authorList>
    </citation>
    <scope>NUCLEOTIDE SEQUENCE [LARGE SCALE GENOMIC DNA]</scope>
    <source>
        <strain evidence="15 16">SAG 2036</strain>
    </source>
</reference>
<evidence type="ECO:0000256" key="8">
    <source>
        <dbReference type="ARBA" id="ARBA00022833"/>
    </source>
</evidence>
<evidence type="ECO:0000313" key="16">
    <source>
        <dbReference type="Proteomes" id="UP001465755"/>
    </source>
</evidence>
<name>A0AAW1NWY0_9CHLO</name>
<evidence type="ECO:0000256" key="12">
    <source>
        <dbReference type="RuleBase" id="RU004279"/>
    </source>
</evidence>
<evidence type="ECO:0000256" key="10">
    <source>
        <dbReference type="ARBA" id="ARBA00023163"/>
    </source>
</evidence>
<dbReference type="GO" id="GO:0046872">
    <property type="term" value="F:metal ion binding"/>
    <property type="evidence" value="ECO:0007669"/>
    <property type="project" value="UniProtKB-KW"/>
</dbReference>
<dbReference type="PANTHER" id="PTHR19376:SF11">
    <property type="entry name" value="DNA-DIRECTED RNA POLYMERASE I SUBUNIT RPA1"/>
    <property type="match status" value="1"/>
</dbReference>